<keyword evidence="8" id="KW-1185">Reference proteome</keyword>
<dbReference type="Gene3D" id="3.55.40.10">
    <property type="entry name" value="minor pseudopilin epsh domain"/>
    <property type="match status" value="1"/>
</dbReference>
<dbReference type="GO" id="GO:0015628">
    <property type="term" value="P:protein secretion by the type II secretion system"/>
    <property type="evidence" value="ECO:0007669"/>
    <property type="project" value="InterPro"/>
</dbReference>
<dbReference type="OrthoDB" id="5730913at2"/>
<comment type="caution">
    <text evidence="7">The sequence shown here is derived from an EMBL/GenBank/DDBJ whole genome shotgun (WGS) entry which is preliminary data.</text>
</comment>
<proteinExistence type="predicted"/>
<keyword evidence="3 6" id="KW-0812">Transmembrane</keyword>
<dbReference type="GO" id="GO:0015627">
    <property type="term" value="C:type II protein secretion system complex"/>
    <property type="evidence" value="ECO:0007669"/>
    <property type="project" value="InterPro"/>
</dbReference>
<evidence type="ECO:0000256" key="6">
    <source>
        <dbReference type="SAM" id="Phobius"/>
    </source>
</evidence>
<dbReference type="Proteomes" id="UP000260351">
    <property type="component" value="Unassembled WGS sequence"/>
</dbReference>
<comment type="subcellular location">
    <subcellularLocation>
        <location evidence="1">Membrane</location>
        <topology evidence="1">Single-pass membrane protein</topology>
    </subcellularLocation>
</comment>
<protein>
    <submittedName>
        <fullName evidence="7">Type II secretion system protein GspH</fullName>
    </submittedName>
</protein>
<gene>
    <name evidence="7" type="primary">gspH</name>
    <name evidence="7" type="ORF">DZC52_06100</name>
</gene>
<evidence type="ECO:0000313" key="8">
    <source>
        <dbReference type="Proteomes" id="UP000260351"/>
    </source>
</evidence>
<reference evidence="7 8" key="1">
    <citation type="submission" date="2018-08" db="EMBL/GenBank/DDBJ databases">
        <title>Wenzhouxiangella salilacus sp. nov., a novel bacterium isolated from a saline lake in Xinjiang Province, China.</title>
        <authorList>
            <person name="Han S."/>
        </authorList>
    </citation>
    <scope>NUCLEOTIDE SEQUENCE [LARGE SCALE GENOMIC DNA]</scope>
    <source>
        <strain evidence="7 8">XDB06</strain>
    </source>
</reference>
<dbReference type="GO" id="GO:0016020">
    <property type="term" value="C:membrane"/>
    <property type="evidence" value="ECO:0007669"/>
    <property type="project" value="UniProtKB-SubCell"/>
</dbReference>
<dbReference type="Pfam" id="PF07963">
    <property type="entry name" value="N_methyl"/>
    <property type="match status" value="1"/>
</dbReference>
<feature type="transmembrane region" description="Helical" evidence="6">
    <location>
        <begin position="31"/>
        <end position="52"/>
    </location>
</feature>
<dbReference type="PRINTS" id="PR00885">
    <property type="entry name" value="BCTERIALGSPH"/>
</dbReference>
<keyword evidence="5 6" id="KW-0472">Membrane</keyword>
<evidence type="ECO:0000256" key="4">
    <source>
        <dbReference type="ARBA" id="ARBA00022989"/>
    </source>
</evidence>
<sequence length="185" mass="20022">MQRSVTGNGRIAATAMSLAERKAIPGAAEGFTLIEVLVVVTIAAILAALVVLRLGDWRSGAEPVDQLERLAALIDYQCEQAMFQSKPRGIRITRAGYDFWQSTSQGWAPVPDDSIARPRAWLGDVDVDLSVEDRSVPLEEEPASPQLVCQPLGELTRFELELRLDSRSASLLGEPGGRLAVEVPG</sequence>
<dbReference type="NCBIfam" id="TIGR02532">
    <property type="entry name" value="IV_pilin_GFxxxE"/>
    <property type="match status" value="1"/>
</dbReference>
<evidence type="ECO:0000313" key="7">
    <source>
        <dbReference type="EMBL" id="RFF31004.1"/>
    </source>
</evidence>
<name>A0A3E1K9V2_9GAMM</name>
<dbReference type="PROSITE" id="PS00409">
    <property type="entry name" value="PROKAR_NTER_METHYL"/>
    <property type="match status" value="1"/>
</dbReference>
<keyword evidence="2" id="KW-0488">Methylation</keyword>
<evidence type="ECO:0000256" key="5">
    <source>
        <dbReference type="ARBA" id="ARBA00023136"/>
    </source>
</evidence>
<keyword evidence="4 6" id="KW-1133">Transmembrane helix</keyword>
<accession>A0A3E1K9V2</accession>
<evidence type="ECO:0000256" key="3">
    <source>
        <dbReference type="ARBA" id="ARBA00022692"/>
    </source>
</evidence>
<dbReference type="EMBL" id="QUZK01000025">
    <property type="protein sequence ID" value="RFF31004.1"/>
    <property type="molecule type" value="Genomic_DNA"/>
</dbReference>
<evidence type="ECO:0000256" key="2">
    <source>
        <dbReference type="ARBA" id="ARBA00022481"/>
    </source>
</evidence>
<dbReference type="InterPro" id="IPR045584">
    <property type="entry name" value="Pilin-like"/>
</dbReference>
<dbReference type="InterPro" id="IPR002416">
    <property type="entry name" value="T2SS_protein-GspH"/>
</dbReference>
<evidence type="ECO:0000256" key="1">
    <source>
        <dbReference type="ARBA" id="ARBA00004167"/>
    </source>
</evidence>
<dbReference type="SUPFAM" id="SSF54523">
    <property type="entry name" value="Pili subunits"/>
    <property type="match status" value="1"/>
</dbReference>
<organism evidence="7 8">
    <name type="scientific">Wenzhouxiangella sediminis</name>
    <dbReference type="NCBI Taxonomy" id="1792836"/>
    <lineage>
        <taxon>Bacteria</taxon>
        <taxon>Pseudomonadati</taxon>
        <taxon>Pseudomonadota</taxon>
        <taxon>Gammaproteobacteria</taxon>
        <taxon>Chromatiales</taxon>
        <taxon>Wenzhouxiangellaceae</taxon>
        <taxon>Wenzhouxiangella</taxon>
    </lineage>
</organism>
<dbReference type="AlphaFoldDB" id="A0A3E1K9V2"/>
<dbReference type="InterPro" id="IPR012902">
    <property type="entry name" value="N_methyl_site"/>
</dbReference>